<feature type="region of interest" description="Disordered" evidence="7">
    <location>
        <begin position="1"/>
        <end position="25"/>
    </location>
</feature>
<sequence length="200" mass="21734">MATAEQEAALRRALRAPGTPSSDFDLNPAVVLPEGRKLRPAGVLMAFQHGATGLELVLTKRSSRLKHHPGQIAFPGGKVDPGDADETAAALREAQEEVALDPAQVEVLGTLPPHETVTGFLVTPVLGLVQGDFRPIPEPGEVDEVFAVPYAHVMDGSRYSVQGRRWRGQRRLYFTVPYGSYYIWGATARMLRALAERVAP</sequence>
<dbReference type="EMBL" id="FXYF01000001">
    <property type="protein sequence ID" value="SMX32433.1"/>
    <property type="molecule type" value="Genomic_DNA"/>
</dbReference>
<keyword evidence="6" id="KW-0464">Manganese</keyword>
<evidence type="ECO:0000313" key="10">
    <source>
        <dbReference type="Proteomes" id="UP000207598"/>
    </source>
</evidence>
<dbReference type="Pfam" id="PF00293">
    <property type="entry name" value="NUDIX"/>
    <property type="match status" value="1"/>
</dbReference>
<comment type="cofactor">
    <cofactor evidence="1">
        <name>Mn(2+)</name>
        <dbReference type="ChEBI" id="CHEBI:29035"/>
    </cofactor>
</comment>
<evidence type="ECO:0000256" key="4">
    <source>
        <dbReference type="ARBA" id="ARBA00022801"/>
    </source>
</evidence>
<keyword evidence="4 9" id="KW-0378">Hydrolase</keyword>
<dbReference type="SUPFAM" id="SSF55811">
    <property type="entry name" value="Nudix"/>
    <property type="match status" value="1"/>
</dbReference>
<feature type="domain" description="Nudix hydrolase" evidence="8">
    <location>
        <begin position="37"/>
        <end position="174"/>
    </location>
</feature>
<evidence type="ECO:0000256" key="6">
    <source>
        <dbReference type="ARBA" id="ARBA00023211"/>
    </source>
</evidence>
<organism evidence="9 10">
    <name type="scientific">Maliponia aquimaris</name>
    <dbReference type="NCBI Taxonomy" id="1673631"/>
    <lineage>
        <taxon>Bacteria</taxon>
        <taxon>Pseudomonadati</taxon>
        <taxon>Pseudomonadota</taxon>
        <taxon>Alphaproteobacteria</taxon>
        <taxon>Rhodobacterales</taxon>
        <taxon>Paracoccaceae</taxon>
        <taxon>Maliponia</taxon>
    </lineage>
</organism>
<dbReference type="Gene3D" id="3.90.79.10">
    <property type="entry name" value="Nucleoside Triphosphate Pyrophosphohydrolase"/>
    <property type="match status" value="1"/>
</dbReference>
<evidence type="ECO:0000313" key="9">
    <source>
        <dbReference type="EMBL" id="SMX32433.1"/>
    </source>
</evidence>
<dbReference type="InterPro" id="IPR045121">
    <property type="entry name" value="CoAse"/>
</dbReference>
<dbReference type="InterPro" id="IPR000086">
    <property type="entry name" value="NUDIX_hydrolase_dom"/>
</dbReference>
<evidence type="ECO:0000256" key="3">
    <source>
        <dbReference type="ARBA" id="ARBA00022723"/>
    </source>
</evidence>
<gene>
    <name evidence="9" type="ORF">MAA8898_00247</name>
</gene>
<dbReference type="GO" id="GO:0046872">
    <property type="term" value="F:metal ion binding"/>
    <property type="evidence" value="ECO:0007669"/>
    <property type="project" value="UniProtKB-KW"/>
</dbReference>
<keyword evidence="3" id="KW-0479">Metal-binding</keyword>
<dbReference type="PANTHER" id="PTHR12992:SF11">
    <property type="entry name" value="MITOCHONDRIAL COENZYME A DIPHOSPHATASE NUDT8"/>
    <property type="match status" value="1"/>
</dbReference>
<evidence type="ECO:0000256" key="2">
    <source>
        <dbReference type="ARBA" id="ARBA00001946"/>
    </source>
</evidence>
<dbReference type="CDD" id="cd03426">
    <property type="entry name" value="NUDIX_CoAse_Nudt7"/>
    <property type="match status" value="1"/>
</dbReference>
<accession>A0A238JPQ7</accession>
<protein>
    <submittedName>
        <fullName evidence="9">Putative NUDIX hydrolase</fullName>
    </submittedName>
</protein>
<evidence type="ECO:0000259" key="8">
    <source>
        <dbReference type="PROSITE" id="PS51462"/>
    </source>
</evidence>
<dbReference type="RefSeq" id="WP_094019142.1">
    <property type="nucleotide sequence ID" value="NZ_FXYF01000001.1"/>
</dbReference>
<proteinExistence type="predicted"/>
<name>A0A238JPQ7_9RHOB</name>
<keyword evidence="5" id="KW-0460">Magnesium</keyword>
<evidence type="ECO:0000256" key="7">
    <source>
        <dbReference type="SAM" id="MobiDB-lite"/>
    </source>
</evidence>
<dbReference type="NCBIfam" id="NF007980">
    <property type="entry name" value="PRK10707.1"/>
    <property type="match status" value="1"/>
</dbReference>
<keyword evidence="10" id="KW-1185">Reference proteome</keyword>
<comment type="cofactor">
    <cofactor evidence="2">
        <name>Mg(2+)</name>
        <dbReference type="ChEBI" id="CHEBI:18420"/>
    </cofactor>
</comment>
<evidence type="ECO:0000256" key="5">
    <source>
        <dbReference type="ARBA" id="ARBA00022842"/>
    </source>
</evidence>
<dbReference type="InterPro" id="IPR015797">
    <property type="entry name" value="NUDIX_hydrolase-like_dom_sf"/>
</dbReference>
<dbReference type="Proteomes" id="UP000207598">
    <property type="component" value="Unassembled WGS sequence"/>
</dbReference>
<dbReference type="OrthoDB" id="9802805at2"/>
<dbReference type="GO" id="GO:0010945">
    <property type="term" value="F:coenzyme A diphosphatase activity"/>
    <property type="evidence" value="ECO:0007669"/>
    <property type="project" value="InterPro"/>
</dbReference>
<dbReference type="PROSITE" id="PS51462">
    <property type="entry name" value="NUDIX"/>
    <property type="match status" value="1"/>
</dbReference>
<dbReference type="AlphaFoldDB" id="A0A238JPQ7"/>
<evidence type="ECO:0000256" key="1">
    <source>
        <dbReference type="ARBA" id="ARBA00001936"/>
    </source>
</evidence>
<reference evidence="9 10" key="1">
    <citation type="submission" date="2017-05" db="EMBL/GenBank/DDBJ databases">
        <authorList>
            <person name="Song R."/>
            <person name="Chenine A.L."/>
            <person name="Ruprecht R.M."/>
        </authorList>
    </citation>
    <scope>NUCLEOTIDE SEQUENCE [LARGE SCALE GENOMIC DNA]</scope>
    <source>
        <strain evidence="9 10">CECT 8898</strain>
    </source>
</reference>
<dbReference type="PANTHER" id="PTHR12992">
    <property type="entry name" value="NUDIX HYDROLASE"/>
    <property type="match status" value="1"/>
</dbReference>